<dbReference type="Proteomes" id="UP001378188">
    <property type="component" value="Unassembled WGS sequence"/>
</dbReference>
<dbReference type="AlphaFoldDB" id="A0AAW9RQF8"/>
<evidence type="ECO:0000313" key="2">
    <source>
        <dbReference type="EMBL" id="MEJ8572573.1"/>
    </source>
</evidence>
<gene>
    <name evidence="2" type="ORF">V3328_13870</name>
</gene>
<organism evidence="2 3">
    <name type="scientific">Microbaculum marinum</name>
    <dbReference type="NCBI Taxonomy" id="1764581"/>
    <lineage>
        <taxon>Bacteria</taxon>
        <taxon>Pseudomonadati</taxon>
        <taxon>Pseudomonadota</taxon>
        <taxon>Alphaproteobacteria</taxon>
        <taxon>Hyphomicrobiales</taxon>
        <taxon>Tepidamorphaceae</taxon>
        <taxon>Microbaculum</taxon>
    </lineage>
</organism>
<reference evidence="2 3" key="1">
    <citation type="submission" date="2024-02" db="EMBL/GenBank/DDBJ databases">
        <title>Genome analysis and characterization of Microbaculum marinisediminis sp. nov., isolated from marine sediment.</title>
        <authorList>
            <person name="Du Z.-J."/>
            <person name="Ye Y.-Q."/>
            <person name="Zhang Z.-R."/>
            <person name="Yuan S.-M."/>
            <person name="Zhang X.-Y."/>
        </authorList>
    </citation>
    <scope>NUCLEOTIDE SEQUENCE [LARGE SCALE GENOMIC DNA]</scope>
    <source>
        <strain evidence="2 3">SDUM1044001</strain>
    </source>
</reference>
<accession>A0AAW9RQF8</accession>
<comment type="caution">
    <text evidence="2">The sequence shown here is derived from an EMBL/GenBank/DDBJ whole genome shotgun (WGS) entry which is preliminary data.</text>
</comment>
<evidence type="ECO:0000256" key="1">
    <source>
        <dbReference type="SAM" id="MobiDB-lite"/>
    </source>
</evidence>
<protein>
    <submittedName>
        <fullName evidence="2">Uncharacterized protein</fullName>
    </submittedName>
</protein>
<dbReference type="EMBL" id="JAZHOF010000005">
    <property type="protein sequence ID" value="MEJ8572573.1"/>
    <property type="molecule type" value="Genomic_DNA"/>
</dbReference>
<keyword evidence="3" id="KW-1185">Reference proteome</keyword>
<feature type="compositionally biased region" description="Basic and acidic residues" evidence="1">
    <location>
        <begin position="38"/>
        <end position="52"/>
    </location>
</feature>
<feature type="region of interest" description="Disordered" evidence="1">
    <location>
        <begin position="37"/>
        <end position="66"/>
    </location>
</feature>
<name>A0AAW9RQF8_9HYPH</name>
<proteinExistence type="predicted"/>
<dbReference type="RefSeq" id="WP_340330270.1">
    <property type="nucleotide sequence ID" value="NZ_JAZHOF010000005.1"/>
</dbReference>
<sequence length="66" mass="7010">MRADTAGPLAIAATELRLRRGKKAEQPVGAMLAALAHRAREPSPRETIERRAAIPYGPPASGAMHP</sequence>
<evidence type="ECO:0000313" key="3">
    <source>
        <dbReference type="Proteomes" id="UP001378188"/>
    </source>
</evidence>